<reference evidence="3" key="1">
    <citation type="submission" date="2022-08" db="EMBL/GenBank/DDBJ databases">
        <title>Novel sulphate-reducing endosymbionts in the free-living metamonad Anaeramoeba.</title>
        <authorList>
            <person name="Jerlstrom-Hultqvist J."/>
            <person name="Cepicka I."/>
            <person name="Gallot-Lavallee L."/>
            <person name="Salas-Leiva D."/>
            <person name="Curtis B.A."/>
            <person name="Zahonova K."/>
            <person name="Pipaliya S."/>
            <person name="Dacks J."/>
            <person name="Roger A.J."/>
        </authorList>
    </citation>
    <scope>NUCLEOTIDE SEQUENCE</scope>
    <source>
        <strain evidence="3">Busselton2</strain>
    </source>
</reference>
<dbReference type="AlphaFoldDB" id="A0AAV7YEZ0"/>
<dbReference type="InterPro" id="IPR035965">
    <property type="entry name" value="PAS-like_dom_sf"/>
</dbReference>
<feature type="region of interest" description="Disordered" evidence="1">
    <location>
        <begin position="277"/>
        <end position="310"/>
    </location>
</feature>
<dbReference type="GO" id="GO:0006355">
    <property type="term" value="P:regulation of DNA-templated transcription"/>
    <property type="evidence" value="ECO:0007669"/>
    <property type="project" value="InterPro"/>
</dbReference>
<feature type="domain" description="PAS fold" evidence="2">
    <location>
        <begin position="26"/>
        <end position="129"/>
    </location>
</feature>
<proteinExistence type="predicted"/>
<dbReference type="Proteomes" id="UP001146793">
    <property type="component" value="Unassembled WGS sequence"/>
</dbReference>
<dbReference type="SUPFAM" id="SSF55785">
    <property type="entry name" value="PYP-like sensor domain (PAS domain)"/>
    <property type="match status" value="1"/>
</dbReference>
<dbReference type="Pfam" id="PF00989">
    <property type="entry name" value="PAS"/>
    <property type="match status" value="1"/>
</dbReference>
<organism evidence="3 4">
    <name type="scientific">Anaeramoeba flamelloides</name>
    <dbReference type="NCBI Taxonomy" id="1746091"/>
    <lineage>
        <taxon>Eukaryota</taxon>
        <taxon>Metamonada</taxon>
        <taxon>Anaeramoebidae</taxon>
        <taxon>Anaeramoeba</taxon>
    </lineage>
</organism>
<evidence type="ECO:0000256" key="1">
    <source>
        <dbReference type="SAM" id="MobiDB-lite"/>
    </source>
</evidence>
<name>A0AAV7YEZ0_9EUKA</name>
<evidence type="ECO:0000259" key="2">
    <source>
        <dbReference type="Pfam" id="PF00989"/>
    </source>
</evidence>
<dbReference type="Gene3D" id="3.30.450.20">
    <property type="entry name" value="PAS domain"/>
    <property type="match status" value="1"/>
</dbReference>
<gene>
    <name evidence="3" type="ORF">M0812_26731</name>
</gene>
<accession>A0AAV7YEZ0</accession>
<comment type="caution">
    <text evidence="3">The sequence shown here is derived from an EMBL/GenBank/DDBJ whole genome shotgun (WGS) entry which is preliminary data.</text>
</comment>
<sequence length="443" mass="52275">MGNAFFQNCKKKRLKPNIFQNYLQKIHLSSDPICLLKTDGLFDHMNKAFLSLLKINNEPIISGKSVYTLFPQTQPISKNTSAQEIQKILHDFRKSKNVTKTFFWAFLNTEGQNIYVRIWMNLIQDSTHLYIQLVLGSAKLGSPINNPKRVKIARHKQDRDKQITQRKEQFKPKLELKHQQGVKNENSKHFVKNLQGKEETKTRKINTMEEIHKNNYNSQRIATSEMFPSRLHCLNGSQPFLAKFGTQKISKPQKKQTEIQNKKFLVFPISLTNISNSQKTVRNTDQKKQEKKEKQEKQEKQQKVKEKQQQPFDPKKIYIEKIKPFTENEEKHRILSEQIYEIKSLLSKVENFDIKFDVFNALNDISDLFDQSFSKIAWTIQYLLLQHKLSSKDQENSNHNLCVNQKDEQLRNIKKLEGKKQQEILYSKKMFSYEDQSNQILIL</sequence>
<evidence type="ECO:0000313" key="4">
    <source>
        <dbReference type="Proteomes" id="UP001146793"/>
    </source>
</evidence>
<dbReference type="EMBL" id="JANTQA010000063">
    <property type="protein sequence ID" value="KAJ3427151.1"/>
    <property type="molecule type" value="Genomic_DNA"/>
</dbReference>
<dbReference type="InterPro" id="IPR013767">
    <property type="entry name" value="PAS_fold"/>
</dbReference>
<feature type="compositionally biased region" description="Basic and acidic residues" evidence="1">
    <location>
        <begin position="282"/>
        <end position="310"/>
    </location>
</feature>
<evidence type="ECO:0000313" key="3">
    <source>
        <dbReference type="EMBL" id="KAJ3427151.1"/>
    </source>
</evidence>
<protein>
    <recommendedName>
        <fullName evidence="2">PAS fold domain-containing protein</fullName>
    </recommendedName>
</protein>